<evidence type="ECO:0000313" key="2">
    <source>
        <dbReference type="EMBL" id="JAD68149.1"/>
    </source>
</evidence>
<protein>
    <submittedName>
        <fullName evidence="2">Uncharacterized protein</fullName>
    </submittedName>
</protein>
<keyword evidence="1" id="KW-1133">Transmembrane helix</keyword>
<keyword evidence="1" id="KW-0472">Membrane</keyword>
<name>A0A0A9BVW1_ARUDO</name>
<reference evidence="2" key="1">
    <citation type="submission" date="2014-09" db="EMBL/GenBank/DDBJ databases">
        <authorList>
            <person name="Magalhaes I.L.F."/>
            <person name="Oliveira U."/>
            <person name="Santos F.R."/>
            <person name="Vidigal T.H.D.A."/>
            <person name="Brescovit A.D."/>
            <person name="Santos A.J."/>
        </authorList>
    </citation>
    <scope>NUCLEOTIDE SEQUENCE</scope>
    <source>
        <tissue evidence="2">Shoot tissue taken approximately 20 cm above the soil surface</tissue>
    </source>
</reference>
<sequence length="49" mass="5655">MHVTLNLLGGKREQNSHSKRAGLGIIASYILTRSYWVFYNKSKNNNRAF</sequence>
<proteinExistence type="predicted"/>
<organism evidence="2">
    <name type="scientific">Arundo donax</name>
    <name type="common">Giant reed</name>
    <name type="synonym">Donax arundinaceus</name>
    <dbReference type="NCBI Taxonomy" id="35708"/>
    <lineage>
        <taxon>Eukaryota</taxon>
        <taxon>Viridiplantae</taxon>
        <taxon>Streptophyta</taxon>
        <taxon>Embryophyta</taxon>
        <taxon>Tracheophyta</taxon>
        <taxon>Spermatophyta</taxon>
        <taxon>Magnoliopsida</taxon>
        <taxon>Liliopsida</taxon>
        <taxon>Poales</taxon>
        <taxon>Poaceae</taxon>
        <taxon>PACMAD clade</taxon>
        <taxon>Arundinoideae</taxon>
        <taxon>Arundineae</taxon>
        <taxon>Arundo</taxon>
    </lineage>
</organism>
<dbReference type="AlphaFoldDB" id="A0A0A9BVW1"/>
<keyword evidence="1" id="KW-0812">Transmembrane</keyword>
<dbReference type="EMBL" id="GBRH01229746">
    <property type="protein sequence ID" value="JAD68149.1"/>
    <property type="molecule type" value="Transcribed_RNA"/>
</dbReference>
<evidence type="ECO:0000256" key="1">
    <source>
        <dbReference type="SAM" id="Phobius"/>
    </source>
</evidence>
<reference evidence="2" key="2">
    <citation type="journal article" date="2015" name="Data Brief">
        <title>Shoot transcriptome of the giant reed, Arundo donax.</title>
        <authorList>
            <person name="Barrero R.A."/>
            <person name="Guerrero F.D."/>
            <person name="Moolhuijzen P."/>
            <person name="Goolsby J.A."/>
            <person name="Tidwell J."/>
            <person name="Bellgard S.E."/>
            <person name="Bellgard M.I."/>
        </authorList>
    </citation>
    <scope>NUCLEOTIDE SEQUENCE</scope>
    <source>
        <tissue evidence="2">Shoot tissue taken approximately 20 cm above the soil surface</tissue>
    </source>
</reference>
<feature type="transmembrane region" description="Helical" evidence="1">
    <location>
        <begin position="21"/>
        <end position="39"/>
    </location>
</feature>
<accession>A0A0A9BVW1</accession>